<feature type="region of interest" description="Disordered" evidence="1">
    <location>
        <begin position="464"/>
        <end position="495"/>
    </location>
</feature>
<dbReference type="EMBL" id="MPOH02000022">
    <property type="protein sequence ID" value="OQD52098.1"/>
    <property type="molecule type" value="Genomic_DNA"/>
</dbReference>
<dbReference type="SUPFAM" id="SSF52540">
    <property type="entry name" value="P-loop containing nucleoside triphosphate hydrolases"/>
    <property type="match status" value="1"/>
</dbReference>
<evidence type="ECO:0000313" key="2">
    <source>
        <dbReference type="EMBL" id="OQD52098.1"/>
    </source>
</evidence>
<organism evidence="2 3">
    <name type="scientific">Streptomyces phaeoluteigriseus</name>
    <dbReference type="NCBI Taxonomy" id="114686"/>
    <lineage>
        <taxon>Bacteria</taxon>
        <taxon>Bacillati</taxon>
        <taxon>Actinomycetota</taxon>
        <taxon>Actinomycetes</taxon>
        <taxon>Kitasatosporales</taxon>
        <taxon>Streptomycetaceae</taxon>
        <taxon>Streptomyces</taxon>
        <taxon>Streptomyces aurantiacus group</taxon>
    </lineage>
</organism>
<dbReference type="PRINTS" id="PR00364">
    <property type="entry name" value="DISEASERSIST"/>
</dbReference>
<name>A0A1V6MIB6_9ACTN</name>
<reference evidence="2 3" key="2">
    <citation type="submission" date="2017-02" db="EMBL/GenBank/DDBJ databases">
        <title>Draft genome sequence of Streptomyces phaeoluteigriseus type strain DSM41896.</title>
        <authorList>
            <person name="Salih T.S."/>
            <person name="Algora Gallardo L."/>
            <person name="Melo Santos T."/>
            <person name="Filgueira Martinez S."/>
            <person name="Herron P.R."/>
        </authorList>
    </citation>
    <scope>NUCLEOTIDE SEQUENCE [LARGE SCALE GENOMIC DNA]</scope>
    <source>
        <strain evidence="2 3">DSM 41896</strain>
    </source>
</reference>
<comment type="caution">
    <text evidence="2">The sequence shown here is derived from an EMBL/GenBank/DDBJ whole genome shotgun (WGS) entry which is preliminary data.</text>
</comment>
<dbReference type="Proteomes" id="UP000184286">
    <property type="component" value="Unassembled WGS sequence"/>
</dbReference>
<reference evidence="3" key="1">
    <citation type="submission" date="2016-11" db="EMBL/GenBank/DDBJ databases">
        <authorList>
            <person name="Schniete J.K."/>
            <person name="Salih T."/>
            <person name="Algora Gallardo L."/>
            <person name="Martinez Fernandez S."/>
            <person name="Herron P.R."/>
        </authorList>
    </citation>
    <scope>NUCLEOTIDE SEQUENCE [LARGE SCALE GENOMIC DNA]</scope>
    <source>
        <strain evidence="3">DSM 41896</strain>
    </source>
</reference>
<dbReference type="Gene3D" id="3.40.50.300">
    <property type="entry name" value="P-loop containing nucleotide triphosphate hydrolases"/>
    <property type="match status" value="1"/>
</dbReference>
<sequence length="541" mass="55766">MGGDLTGSQVGIGGKVVQIQADGFATVLFMDGAEMGRAERRPLARTVQARRSLSALGRERELARLADAVDAAEPVQVYGPSGIGKTTLLLHATGRGTLGTATAAVEGTVLLSARGLPVEEVLQEIFLATYQVTGLHLPAQAQRRSLLAALRVLVVIDDLDCSADELADLVHALPHCVVVTASGRMSLTGGCTIGLRGLPWPAALTLFQDALGRPLTAEESAQAERAWQSTDGHPGRLGLVAAYLREAAEHGFPPEVPPADGLPLLVPKLMAWISSAAAGLLRQLAVAGDSEWSTALVEALPGGTAADVEELVRARLLVRTEARLRLAEGVATALEENQDDSRLPAVAGAVADWLARAEPADAADEVEVVTALVQRAADAGLDTLVARLARAGAPRLMLGLRWRAWGRLLDAGLHAAKRSRLRDDEAYFTHESGIRALCLGDVAKATALLSAAAALGVRGGEALRELLNDSPPPPDPGTMTAQQPAAPPSSAPAGPWHHGLLTGKALLAAAAAVAVAAFGLTAAFGGAGTPEAGPSSSASSR</sequence>
<accession>A0A1V6MIB6</accession>
<dbReference type="AlphaFoldDB" id="A0A1V6MIB6"/>
<dbReference type="InterPro" id="IPR027417">
    <property type="entry name" value="P-loop_NTPase"/>
</dbReference>
<gene>
    <name evidence="2" type="ORF">BM536_036430</name>
</gene>
<evidence type="ECO:0000256" key="1">
    <source>
        <dbReference type="SAM" id="MobiDB-lite"/>
    </source>
</evidence>
<dbReference type="STRING" id="114686.BM536_036430"/>
<protein>
    <submittedName>
        <fullName evidence="2">Uncharacterized protein</fullName>
    </submittedName>
</protein>
<evidence type="ECO:0000313" key="3">
    <source>
        <dbReference type="Proteomes" id="UP000184286"/>
    </source>
</evidence>
<proteinExistence type="predicted"/>